<protein>
    <submittedName>
        <fullName evidence="1">Uncharacterized protein</fullName>
    </submittedName>
</protein>
<dbReference type="Proteomes" id="UP001568358">
    <property type="component" value="Unassembled WGS sequence"/>
</dbReference>
<dbReference type="EMBL" id="JBFSOO010000008">
    <property type="protein sequence ID" value="MEZ6854199.1"/>
    <property type="molecule type" value="Genomic_DNA"/>
</dbReference>
<gene>
    <name evidence="1" type="ORF">AB2Z07_11780</name>
</gene>
<reference evidence="1 2" key="1">
    <citation type="submission" date="2024-07" db="EMBL/GenBank/DDBJ databases">
        <title>Active virus-host system and metabolic interactions in a Lokiarchaeon culture.</title>
        <authorList>
            <person name="Ponce Toledo R.I."/>
            <person name="Rodrigues Oliveira T."/>
            <person name="Schleper C."/>
        </authorList>
    </citation>
    <scope>NUCLEOTIDE SEQUENCE [LARGE SCALE GENOMIC DNA]</scope>
    <source>
        <strain evidence="1 2">B35</strain>
    </source>
</reference>
<organism evidence="1 2">
    <name type="scientific">Halodesulfovibrio aestuarii</name>
    <dbReference type="NCBI Taxonomy" id="126333"/>
    <lineage>
        <taxon>Bacteria</taxon>
        <taxon>Pseudomonadati</taxon>
        <taxon>Thermodesulfobacteriota</taxon>
        <taxon>Desulfovibrionia</taxon>
        <taxon>Desulfovibrionales</taxon>
        <taxon>Desulfovibrionaceae</taxon>
        <taxon>Halodesulfovibrio</taxon>
    </lineage>
</organism>
<dbReference type="Pfam" id="PF05354">
    <property type="entry name" value="Phage_attach"/>
    <property type="match status" value="1"/>
</dbReference>
<keyword evidence="2" id="KW-1185">Reference proteome</keyword>
<evidence type="ECO:0000313" key="2">
    <source>
        <dbReference type="Proteomes" id="UP001568358"/>
    </source>
</evidence>
<sequence length="107" mass="11645">MTAPYILPEDPFDASLFMVGCDSISVTATPEAGEPFTFTAYFDNTFFDPSIKSMVLETTQPRLTCAHADVVSLERAKAVLTVKGIDYCLREVQPDGAGTAVLILEYT</sequence>
<evidence type="ECO:0000313" key="1">
    <source>
        <dbReference type="EMBL" id="MEZ6854199.1"/>
    </source>
</evidence>
<dbReference type="InterPro" id="IPR053734">
    <property type="entry name" value="Phage_Head-Tail_Connect_sf"/>
</dbReference>
<dbReference type="RefSeq" id="WP_371150741.1">
    <property type="nucleotide sequence ID" value="NZ_JBFSOO010000008.1"/>
</dbReference>
<comment type="caution">
    <text evidence="1">The sequence shown here is derived from an EMBL/GenBank/DDBJ whole genome shotgun (WGS) entry which is preliminary data.</text>
</comment>
<proteinExistence type="predicted"/>
<accession>A0ABV4JTY5</accession>
<dbReference type="Gene3D" id="2.40.10.180">
    <property type="entry name" value="Phage tail proteins"/>
    <property type="match status" value="1"/>
</dbReference>
<name>A0ABV4JTY5_9BACT</name>
<dbReference type="InterPro" id="IPR008018">
    <property type="entry name" value="Phage_tail_attach_FII"/>
</dbReference>